<sequence length="38" mass="4212">MGLREKTETEDSTVVVLFFLWSMMAEGREGGCVGKGME</sequence>
<dbReference type="KEGG" id="fro:AALO17_22020"/>
<dbReference type="AlphaFoldDB" id="A0A140DXF9"/>
<organism evidence="1 2">
    <name type="scientific">Faecalibaculum rodentium</name>
    <dbReference type="NCBI Taxonomy" id="1702221"/>
    <lineage>
        <taxon>Bacteria</taxon>
        <taxon>Bacillati</taxon>
        <taxon>Bacillota</taxon>
        <taxon>Erysipelotrichia</taxon>
        <taxon>Erysipelotrichales</taxon>
        <taxon>Erysipelotrichaceae</taxon>
        <taxon>Faecalibaculum</taxon>
    </lineage>
</organism>
<evidence type="ECO:0000313" key="2">
    <source>
        <dbReference type="Proteomes" id="UP000069771"/>
    </source>
</evidence>
<dbReference type="Proteomes" id="UP000069771">
    <property type="component" value="Chromosome"/>
</dbReference>
<protein>
    <submittedName>
        <fullName evidence="1">Uncharacterized protein</fullName>
    </submittedName>
</protein>
<proteinExistence type="predicted"/>
<gene>
    <name evidence="1" type="ORF">AALO17_22020</name>
</gene>
<name>A0A140DXF9_9FIRM</name>
<dbReference type="STRING" id="1702221.AALO17_22020"/>
<dbReference type="EMBL" id="CP011391">
    <property type="protein sequence ID" value="AMK55336.1"/>
    <property type="molecule type" value="Genomic_DNA"/>
</dbReference>
<accession>A0A140DXF9</accession>
<evidence type="ECO:0000313" key="1">
    <source>
        <dbReference type="EMBL" id="AMK55336.1"/>
    </source>
</evidence>
<reference evidence="1 2" key="1">
    <citation type="journal article" date="2016" name="Gut Pathog.">
        <title>Whole genome sequencing of "Faecalibaculum rodentium" ALO17, isolated from C57BL/6J laboratory mouse feces.</title>
        <authorList>
            <person name="Lim S."/>
            <person name="Chang D.H."/>
            <person name="Ahn S."/>
            <person name="Kim B.C."/>
        </authorList>
    </citation>
    <scope>NUCLEOTIDE SEQUENCE [LARGE SCALE GENOMIC DNA]</scope>
    <source>
        <strain evidence="1 2">Alo17</strain>
    </source>
</reference>
<keyword evidence="2" id="KW-1185">Reference proteome</keyword>